<dbReference type="Pfam" id="PF13393">
    <property type="entry name" value="tRNA-synt_His"/>
    <property type="match status" value="1"/>
</dbReference>
<evidence type="ECO:0000256" key="1">
    <source>
        <dbReference type="ARBA" id="ARBA00004496"/>
    </source>
</evidence>
<comment type="function">
    <text evidence="8 9">Required for the first step of histidine biosynthesis. May allow the feedback regulation of ATP phosphoribosyltransferase activity by histidine.</text>
</comment>
<comment type="similarity">
    <text evidence="3 9">Belongs to the class-II aminoacyl-tRNA synthetase family. HisZ subfamily.</text>
</comment>
<dbReference type="GO" id="GO:0006427">
    <property type="term" value="P:histidyl-tRNA aminoacylation"/>
    <property type="evidence" value="ECO:0007669"/>
    <property type="project" value="TreeGrafter"/>
</dbReference>
<dbReference type="SUPFAM" id="SSF55681">
    <property type="entry name" value="Class II aaRS and biotin synthetases"/>
    <property type="match status" value="1"/>
</dbReference>
<dbReference type="InterPro" id="IPR004516">
    <property type="entry name" value="HisRS/HisZ"/>
</dbReference>
<dbReference type="PANTHER" id="PTHR43707">
    <property type="entry name" value="HISTIDYL-TRNA SYNTHETASE"/>
    <property type="match status" value="1"/>
</dbReference>
<dbReference type="InterPro" id="IPR041715">
    <property type="entry name" value="HisRS-like_core"/>
</dbReference>
<evidence type="ECO:0000256" key="4">
    <source>
        <dbReference type="ARBA" id="ARBA00011496"/>
    </source>
</evidence>
<dbReference type="PROSITE" id="PS50862">
    <property type="entry name" value="AA_TRNA_LIGASE_II"/>
    <property type="match status" value="1"/>
</dbReference>
<evidence type="ECO:0000256" key="7">
    <source>
        <dbReference type="ARBA" id="ARBA00022490"/>
    </source>
</evidence>
<evidence type="ECO:0000256" key="5">
    <source>
        <dbReference type="ARBA" id="ARBA00011738"/>
    </source>
</evidence>
<protein>
    <recommendedName>
        <fullName evidence="6 9">ATP phosphoribosyltransferase regulatory subunit</fullName>
    </recommendedName>
</protein>
<evidence type="ECO:0000256" key="6">
    <source>
        <dbReference type="ARBA" id="ARBA00020397"/>
    </source>
</evidence>
<dbReference type="AlphaFoldDB" id="A0A9X4ARQ1"/>
<dbReference type="GO" id="GO:0005737">
    <property type="term" value="C:cytoplasm"/>
    <property type="evidence" value="ECO:0007669"/>
    <property type="project" value="UniProtKB-SubCell"/>
</dbReference>
<keyword evidence="7 9" id="KW-0963">Cytoplasm</keyword>
<evidence type="ECO:0000259" key="10">
    <source>
        <dbReference type="PROSITE" id="PS50862"/>
    </source>
</evidence>
<dbReference type="GO" id="GO:0000105">
    <property type="term" value="P:L-histidine biosynthetic process"/>
    <property type="evidence" value="ECO:0007669"/>
    <property type="project" value="UniProtKB-UniRule"/>
</dbReference>
<keyword evidence="9" id="KW-0028">Amino-acid biosynthesis</keyword>
<evidence type="ECO:0000256" key="8">
    <source>
        <dbReference type="ARBA" id="ARBA00025246"/>
    </source>
</evidence>
<keyword evidence="11" id="KW-0328">Glycosyltransferase</keyword>
<sequence>MRDLLPEETRRRRALARAILDHFALHGYDPVTPPAFELAEVLEKGLGALDPGDVLRFVEPESGEVCALRPDMTPQIARMVATRLAAEPVPIRLCYEGTIVRRRQGRAKKHRQIPQAGVELYGAPSPEGDLEALRLLASVTRAVGLESFVIDLGHALIARALVDVVPSPLDVEVTDALAQKDATRLRALLAGREASGVPARVADALVALPELAGGAEDRPGEEILARAEKLFAGTRAEGPLGELRALWETARGTGESGLGDVLRLDLGEVRGFAYYTGPIFHVLAPGPGEPVGAGGRYDDLLGRFGLPLQAVGFGLHLDAIARAREAAGVREERPLRVLVSADPPGEALAASLRARGIATAFHASGADALRYAAAHRFSHVVTEGNDGAVRIIQTDKPEAAVEIAAGAGGVDAIVRALGEEAPLVDEQP</sequence>
<reference evidence="11 12" key="1">
    <citation type="submission" date="2021-04" db="EMBL/GenBank/DDBJ databases">
        <title>Genome analysis of Polyangium sp.</title>
        <authorList>
            <person name="Li Y."/>
            <person name="Wang J."/>
        </authorList>
    </citation>
    <scope>NUCLEOTIDE SEQUENCE [LARGE SCALE GENOMIC DNA]</scope>
    <source>
        <strain evidence="11 12">SDU14</strain>
    </source>
</reference>
<dbReference type="InterPro" id="IPR045864">
    <property type="entry name" value="aa-tRNA-synth_II/BPL/LPL"/>
</dbReference>
<evidence type="ECO:0000256" key="2">
    <source>
        <dbReference type="ARBA" id="ARBA00004667"/>
    </source>
</evidence>
<accession>A0A9X4ARQ1</accession>
<dbReference type="InterPro" id="IPR006195">
    <property type="entry name" value="aa-tRNA-synth_II"/>
</dbReference>
<comment type="subunit">
    <text evidence="4 9">Heteromultimer composed of HisG and HisZ subunits.</text>
</comment>
<dbReference type="CDD" id="cd00773">
    <property type="entry name" value="HisRS-like_core"/>
    <property type="match status" value="1"/>
</dbReference>
<evidence type="ECO:0000313" key="12">
    <source>
        <dbReference type="Proteomes" id="UP001151081"/>
    </source>
</evidence>
<dbReference type="PANTHER" id="PTHR43707:SF1">
    <property type="entry name" value="HISTIDINE--TRNA LIGASE, MITOCHONDRIAL-RELATED"/>
    <property type="match status" value="1"/>
</dbReference>
<evidence type="ECO:0000256" key="9">
    <source>
        <dbReference type="HAMAP-Rule" id="MF_00125"/>
    </source>
</evidence>
<dbReference type="Proteomes" id="UP001151081">
    <property type="component" value="Unassembled WGS sequence"/>
</dbReference>
<comment type="pathway">
    <text evidence="2 9">Amino-acid biosynthesis; L-histidine biosynthesis; L-histidine from 5-phospho-alpha-D-ribose 1-diphosphate: step 1/9.</text>
</comment>
<dbReference type="HAMAP" id="MF_00125">
    <property type="entry name" value="HisZ"/>
    <property type="match status" value="1"/>
</dbReference>
<gene>
    <name evidence="9" type="primary">hisZ</name>
    <name evidence="11" type="ORF">KEG57_07960</name>
</gene>
<comment type="caution">
    <text evidence="11">The sequence shown here is derived from an EMBL/GenBank/DDBJ whole genome shotgun (WGS) entry which is preliminary data.</text>
</comment>
<comment type="subcellular location">
    <subcellularLocation>
        <location evidence="1 9">Cytoplasm</location>
    </subcellularLocation>
</comment>
<evidence type="ECO:0000313" key="11">
    <source>
        <dbReference type="EMBL" id="MDC3980422.1"/>
    </source>
</evidence>
<comment type="miscellaneous">
    <text evidence="9">This function is generally fulfilled by the C-terminal part of HisG, which is missing in some bacteria such as this one.</text>
</comment>
<organism evidence="11 12">
    <name type="scientific">Polyangium jinanense</name>
    <dbReference type="NCBI Taxonomy" id="2829994"/>
    <lineage>
        <taxon>Bacteria</taxon>
        <taxon>Pseudomonadati</taxon>
        <taxon>Myxococcota</taxon>
        <taxon>Polyangia</taxon>
        <taxon>Polyangiales</taxon>
        <taxon>Polyangiaceae</taxon>
        <taxon>Polyangium</taxon>
    </lineage>
</organism>
<feature type="domain" description="Aminoacyl-transfer RNA synthetases class-II family profile" evidence="10">
    <location>
        <begin position="1"/>
        <end position="334"/>
    </location>
</feature>
<keyword evidence="9" id="KW-0368">Histidine biosynthesis</keyword>
<dbReference type="Gene3D" id="3.30.930.10">
    <property type="entry name" value="Bira Bifunctional Protein, Domain 2"/>
    <property type="match status" value="1"/>
</dbReference>
<dbReference type="GO" id="GO:0004821">
    <property type="term" value="F:histidine-tRNA ligase activity"/>
    <property type="evidence" value="ECO:0007669"/>
    <property type="project" value="TreeGrafter"/>
</dbReference>
<evidence type="ECO:0000256" key="3">
    <source>
        <dbReference type="ARBA" id="ARBA00005539"/>
    </source>
</evidence>
<dbReference type="GO" id="GO:0016757">
    <property type="term" value="F:glycosyltransferase activity"/>
    <property type="evidence" value="ECO:0007669"/>
    <property type="project" value="UniProtKB-KW"/>
</dbReference>
<keyword evidence="12" id="KW-1185">Reference proteome</keyword>
<name>A0A9X4ARQ1_9BACT</name>
<keyword evidence="11" id="KW-0808">Transferase</keyword>
<proteinExistence type="inferred from homology"/>
<dbReference type="InterPro" id="IPR004517">
    <property type="entry name" value="HisZ"/>
</dbReference>
<comment type="subunit">
    <text evidence="5">Homodimer.</text>
</comment>
<dbReference type="EMBL" id="JAGTJJ010000002">
    <property type="protein sequence ID" value="MDC3980422.1"/>
    <property type="molecule type" value="Genomic_DNA"/>
</dbReference>